<dbReference type="InterPro" id="IPR025857">
    <property type="entry name" value="MacB_PCD"/>
</dbReference>
<feature type="transmembrane region" description="Helical" evidence="7">
    <location>
        <begin position="664"/>
        <end position="682"/>
    </location>
</feature>
<feature type="transmembrane region" description="Helical" evidence="7">
    <location>
        <begin position="436"/>
        <end position="454"/>
    </location>
</feature>
<proteinExistence type="inferred from homology"/>
<comment type="caution">
    <text evidence="10">The sequence shown here is derived from an EMBL/GenBank/DDBJ whole genome shotgun (WGS) entry which is preliminary data.</text>
</comment>
<accession>A0A5C5V460</accession>
<evidence type="ECO:0000256" key="2">
    <source>
        <dbReference type="ARBA" id="ARBA00005236"/>
    </source>
</evidence>
<comment type="subcellular location">
    <subcellularLocation>
        <location evidence="1">Cell membrane</location>
        <topology evidence="1">Multi-pass membrane protein</topology>
    </subcellularLocation>
</comment>
<keyword evidence="3" id="KW-1003">Cell membrane</keyword>
<dbReference type="Pfam" id="PF02687">
    <property type="entry name" value="FtsX"/>
    <property type="match status" value="2"/>
</dbReference>
<dbReference type="PANTHER" id="PTHR30489">
    <property type="entry name" value="LIPOPROTEIN-RELEASING SYSTEM TRANSMEMBRANE PROTEIN LOLE"/>
    <property type="match status" value="1"/>
</dbReference>
<feature type="domain" description="MacB-like periplasmic core" evidence="9">
    <location>
        <begin position="438"/>
        <end position="624"/>
    </location>
</feature>
<dbReference type="PANTHER" id="PTHR30489:SF0">
    <property type="entry name" value="LIPOPROTEIN-RELEASING SYSTEM TRANSMEMBRANE PROTEIN LOLE"/>
    <property type="match status" value="1"/>
</dbReference>
<dbReference type="GO" id="GO:0044874">
    <property type="term" value="P:lipoprotein localization to outer membrane"/>
    <property type="evidence" value="ECO:0007669"/>
    <property type="project" value="TreeGrafter"/>
</dbReference>
<evidence type="ECO:0000256" key="5">
    <source>
        <dbReference type="ARBA" id="ARBA00022989"/>
    </source>
</evidence>
<name>A0A5C5V460_9BACT</name>
<feature type="domain" description="ABC3 transporter permease C-terminal" evidence="8">
    <location>
        <begin position="270"/>
        <end position="390"/>
    </location>
</feature>
<feature type="transmembrane region" description="Helical" evidence="7">
    <location>
        <begin position="312"/>
        <end position="341"/>
    </location>
</feature>
<evidence type="ECO:0000256" key="4">
    <source>
        <dbReference type="ARBA" id="ARBA00022692"/>
    </source>
</evidence>
<keyword evidence="4 7" id="KW-0812">Transmembrane</keyword>
<gene>
    <name evidence="10" type="ORF">KOR34_43100</name>
</gene>
<keyword evidence="6 7" id="KW-0472">Membrane</keyword>
<comment type="similarity">
    <text evidence="2">Belongs to the ABC-4 integral membrane protein family. LolC/E subfamily.</text>
</comment>
<evidence type="ECO:0000256" key="3">
    <source>
        <dbReference type="ARBA" id="ARBA00022475"/>
    </source>
</evidence>
<evidence type="ECO:0000313" key="11">
    <source>
        <dbReference type="Proteomes" id="UP000316714"/>
    </source>
</evidence>
<evidence type="ECO:0000256" key="7">
    <source>
        <dbReference type="SAM" id="Phobius"/>
    </source>
</evidence>
<dbReference type="AlphaFoldDB" id="A0A5C5V460"/>
<dbReference type="EMBL" id="SIHJ01000003">
    <property type="protein sequence ID" value="TWT32547.1"/>
    <property type="molecule type" value="Genomic_DNA"/>
</dbReference>
<evidence type="ECO:0000256" key="1">
    <source>
        <dbReference type="ARBA" id="ARBA00004651"/>
    </source>
</evidence>
<evidence type="ECO:0000256" key="6">
    <source>
        <dbReference type="ARBA" id="ARBA00023136"/>
    </source>
</evidence>
<keyword evidence="5 7" id="KW-1133">Transmembrane helix</keyword>
<dbReference type="GO" id="GO:0098797">
    <property type="term" value="C:plasma membrane protein complex"/>
    <property type="evidence" value="ECO:0007669"/>
    <property type="project" value="TreeGrafter"/>
</dbReference>
<reference evidence="10 11" key="1">
    <citation type="submission" date="2019-02" db="EMBL/GenBank/DDBJ databases">
        <title>Deep-cultivation of Planctomycetes and their phenomic and genomic characterization uncovers novel biology.</title>
        <authorList>
            <person name="Wiegand S."/>
            <person name="Jogler M."/>
            <person name="Boedeker C."/>
            <person name="Pinto D."/>
            <person name="Vollmers J."/>
            <person name="Rivas-Marin E."/>
            <person name="Kohn T."/>
            <person name="Peeters S.H."/>
            <person name="Heuer A."/>
            <person name="Rast P."/>
            <person name="Oberbeckmann S."/>
            <person name="Bunk B."/>
            <person name="Jeske O."/>
            <person name="Meyerdierks A."/>
            <person name="Storesund J.E."/>
            <person name="Kallscheuer N."/>
            <person name="Luecker S."/>
            <person name="Lage O.M."/>
            <person name="Pohl T."/>
            <person name="Merkel B.J."/>
            <person name="Hornburger P."/>
            <person name="Mueller R.-W."/>
            <person name="Bruemmer F."/>
            <person name="Labrenz M."/>
            <person name="Spormann A.M."/>
            <person name="Op Den Camp H."/>
            <person name="Overmann J."/>
            <person name="Amann R."/>
            <person name="Jetten M.S.M."/>
            <person name="Mascher T."/>
            <person name="Medema M.H."/>
            <person name="Devos D.P."/>
            <person name="Kaster A.-K."/>
            <person name="Ovreas L."/>
            <person name="Rohde M."/>
            <person name="Galperin M.Y."/>
            <person name="Jogler C."/>
        </authorList>
    </citation>
    <scope>NUCLEOTIDE SEQUENCE [LARGE SCALE GENOMIC DNA]</scope>
    <source>
        <strain evidence="10 11">KOR34</strain>
    </source>
</reference>
<keyword evidence="11" id="KW-1185">Reference proteome</keyword>
<dbReference type="RefSeq" id="WP_197531641.1">
    <property type="nucleotide sequence ID" value="NZ_SIHJ01000003.1"/>
</dbReference>
<sequence length="789" mass="86093">MIAPLDRKLIRDLAGMWGQALMIALVVSAGVATFINSRTMLYSLETTRAGFYDRFYFADVFAGVKRAPESIKQRAAEIPGVARVESRVVEMVNLDVPGMEEPAVAQLISMPVSGEPALNRVYLRRGRRLEPGRDDEVLASEKFTEANGLTVGDSVTAIINGRKKDLRIVGVVLSPEYVFQVKPGDLVPDPEHFGVFWMNREALEMAFDMEGAFNDLTIGLMRGAEVEEVIFRLDKLLVPYGGLGAYGREDQLSHMLLESDIQGLKTTGLVAPSIFLAVAAFLLNVVLARLLALQREQIAALKAFGYSNVAIGWHYLKFVLVIICFGSLLGMVGGFFLARTFTVMIAELYQYPELIIRMRPSVVATAVSVAAGAALLGAVGAVRRAVRVPPAEAMRPEPPASFGPTLLERLGLGRVLPSSARMVLRQIERRPVKSGLSVLAIALSVAIIVVGQFIQDSMDYTLDHQFFRVQRYDMAVSTLEASSTDILHDLSHMPGVMRVEPVRTVAARIRFGPRSRRVGLMGLPRDGTLYRMADDSGALYRPPPGGVTLSASLARRLGVEVGQLVRVETLEGKRPAAMLPVVSLLEDLQGLNAYMDIDSLNRLMRQGPRVTGAFLMTDSAQQTQTYHALKETPKVTGVTLKSSAIESFTETLAKNLGTMKKINLFFACVIAVGVVYNSTRIAQSERSRELATLRVVGFTRGEISAILLGELGLLTLAAMPLGWMMGYSFAAGLNLLMNQMEAFRFPLVVERSTYGIASGVVLTAATLSGLLVRRSLDHLDLIAVLKARD</sequence>
<feature type="transmembrane region" description="Helical" evidence="7">
    <location>
        <begin position="703"/>
        <end position="733"/>
    </location>
</feature>
<evidence type="ECO:0000259" key="8">
    <source>
        <dbReference type="Pfam" id="PF02687"/>
    </source>
</evidence>
<feature type="transmembrane region" description="Helical" evidence="7">
    <location>
        <begin position="269"/>
        <end position="292"/>
    </location>
</feature>
<protein>
    <submittedName>
        <fullName evidence="10">FtsX-like permease family protein</fullName>
    </submittedName>
</protein>
<feature type="transmembrane region" description="Helical" evidence="7">
    <location>
        <begin position="753"/>
        <end position="772"/>
    </location>
</feature>
<evidence type="ECO:0000259" key="9">
    <source>
        <dbReference type="Pfam" id="PF12704"/>
    </source>
</evidence>
<feature type="domain" description="ABC3 transporter permease C-terminal" evidence="8">
    <location>
        <begin position="664"/>
        <end position="773"/>
    </location>
</feature>
<dbReference type="InterPro" id="IPR003838">
    <property type="entry name" value="ABC3_permease_C"/>
</dbReference>
<feature type="transmembrane region" description="Helical" evidence="7">
    <location>
        <begin position="362"/>
        <end position="386"/>
    </location>
</feature>
<feature type="transmembrane region" description="Helical" evidence="7">
    <location>
        <begin position="16"/>
        <end position="35"/>
    </location>
</feature>
<dbReference type="Proteomes" id="UP000316714">
    <property type="component" value="Unassembled WGS sequence"/>
</dbReference>
<evidence type="ECO:0000313" key="10">
    <source>
        <dbReference type="EMBL" id="TWT32547.1"/>
    </source>
</evidence>
<organism evidence="10 11">
    <name type="scientific">Posidoniimonas corsicana</name>
    <dbReference type="NCBI Taxonomy" id="1938618"/>
    <lineage>
        <taxon>Bacteria</taxon>
        <taxon>Pseudomonadati</taxon>
        <taxon>Planctomycetota</taxon>
        <taxon>Planctomycetia</taxon>
        <taxon>Pirellulales</taxon>
        <taxon>Lacipirellulaceae</taxon>
        <taxon>Posidoniimonas</taxon>
    </lineage>
</organism>
<dbReference type="InterPro" id="IPR051447">
    <property type="entry name" value="Lipoprotein-release_system"/>
</dbReference>
<dbReference type="Pfam" id="PF12704">
    <property type="entry name" value="MacB_PCD"/>
    <property type="match status" value="1"/>
</dbReference>